<protein>
    <submittedName>
        <fullName evidence="1">Flagellar hook-basal body complex protein FliE</fullName>
    </submittedName>
</protein>
<dbReference type="SUPFAM" id="SSF52540">
    <property type="entry name" value="P-loop containing nucleoside triphosphate hydrolases"/>
    <property type="match status" value="1"/>
</dbReference>
<dbReference type="PANTHER" id="PTHR41930:SF1">
    <property type="entry name" value="DEPHOSPHO-COA KINASE"/>
    <property type="match status" value="1"/>
</dbReference>
<accession>A0AA97I2Y0</accession>
<evidence type="ECO:0000313" key="1">
    <source>
        <dbReference type="EMBL" id="WOF16078.1"/>
    </source>
</evidence>
<keyword evidence="1" id="KW-0966">Cell projection</keyword>
<dbReference type="GeneID" id="85229477"/>
<dbReference type="Gene3D" id="3.40.50.300">
    <property type="entry name" value="P-loop containing nucleotide triphosphate hydrolases"/>
    <property type="match status" value="1"/>
</dbReference>
<dbReference type="AlphaFoldDB" id="A0AA97I2Y0"/>
<dbReference type="RefSeq" id="WP_317137652.1">
    <property type="nucleotide sequence ID" value="NZ_CP043875.1"/>
</dbReference>
<sequence>MKIIGVVGMPASGKGEFSRIAKEMNIPIVVLGDIIRNAVKDAGLKITDKNMGEMSKCLRRGLGMDALAQLSIPIIEEQKGNIVIVDGIRGDAEVDTLSGHFHDFHLVAVHSSFETRLKRLSERKRSDDLPDADSLKMRDDREIGWGLLNAFSMADLKIDNEGTMEEFEMKVKDTLYKLRMEK</sequence>
<gene>
    <name evidence="1" type="primary">fliE</name>
    <name evidence="1" type="ORF">F1737_04830</name>
</gene>
<dbReference type="EMBL" id="CP043875">
    <property type="protein sequence ID" value="WOF16078.1"/>
    <property type="molecule type" value="Genomic_DNA"/>
</dbReference>
<reference evidence="1 2" key="1">
    <citation type="submission" date="2019-09" db="EMBL/GenBank/DDBJ databases">
        <title>The complete genome of Methanoplanus sp. FWC-SCC4.</title>
        <authorList>
            <person name="Chen S.-C."/>
            <person name="Zhou Y.-Z."/>
            <person name="Lai M.-C."/>
        </authorList>
    </citation>
    <scope>NUCLEOTIDE SEQUENCE [LARGE SCALE GENOMIC DNA]</scope>
    <source>
        <strain evidence="1 2">FWC-SCC4</strain>
    </source>
</reference>
<dbReference type="Proteomes" id="UP001301797">
    <property type="component" value="Chromosome"/>
</dbReference>
<evidence type="ECO:0000313" key="2">
    <source>
        <dbReference type="Proteomes" id="UP001301797"/>
    </source>
</evidence>
<dbReference type="Pfam" id="PF13207">
    <property type="entry name" value="AAA_17"/>
    <property type="match status" value="1"/>
</dbReference>
<keyword evidence="1" id="KW-0282">Flagellum</keyword>
<proteinExistence type="predicted"/>
<keyword evidence="2" id="KW-1185">Reference proteome</keyword>
<organism evidence="1 2">
    <name type="scientific">Methanochimaera problematica</name>
    <dbReference type="NCBI Taxonomy" id="2609417"/>
    <lineage>
        <taxon>Archaea</taxon>
        <taxon>Methanobacteriati</taxon>
        <taxon>Methanobacteriota</taxon>
        <taxon>Stenosarchaea group</taxon>
        <taxon>Methanomicrobia</taxon>
        <taxon>Methanomicrobiales</taxon>
        <taxon>Methanomicrobiaceae</taxon>
        <taxon>Methanochimaera</taxon>
    </lineage>
</organism>
<dbReference type="InterPro" id="IPR027417">
    <property type="entry name" value="P-loop_NTPase"/>
</dbReference>
<dbReference type="PANTHER" id="PTHR41930">
    <property type="entry name" value="UPF0200 PROTEIN MJ1399"/>
    <property type="match status" value="1"/>
</dbReference>
<name>A0AA97I2Y0_9EURY</name>
<keyword evidence="1" id="KW-0969">Cilium</keyword>
<dbReference type="KEGG" id="mefw:F1737_04830"/>